<name>A0ABT7PL62_9BACT</name>
<dbReference type="InterPro" id="IPR036107">
    <property type="entry name" value="CsrA_sf"/>
</dbReference>
<dbReference type="PANTHER" id="PTHR34984">
    <property type="entry name" value="CARBON STORAGE REGULATOR"/>
    <property type="match status" value="1"/>
</dbReference>
<accession>A0ABT7PL62</accession>
<dbReference type="InterPro" id="IPR003751">
    <property type="entry name" value="CsrA"/>
</dbReference>
<dbReference type="Pfam" id="PF02599">
    <property type="entry name" value="CsrA"/>
    <property type="match status" value="1"/>
</dbReference>
<keyword evidence="7" id="KW-1185">Reference proteome</keyword>
<organism evidence="6 7">
    <name type="scientific">Roseiconus lacunae</name>
    <dbReference type="NCBI Taxonomy" id="2605694"/>
    <lineage>
        <taxon>Bacteria</taxon>
        <taxon>Pseudomonadati</taxon>
        <taxon>Planctomycetota</taxon>
        <taxon>Planctomycetia</taxon>
        <taxon>Pirellulales</taxon>
        <taxon>Pirellulaceae</taxon>
        <taxon>Roseiconus</taxon>
    </lineage>
</organism>
<comment type="subcellular location">
    <subcellularLocation>
        <location evidence="4">Cytoplasm</location>
    </subcellularLocation>
</comment>
<evidence type="ECO:0000256" key="5">
    <source>
        <dbReference type="SAM" id="MobiDB-lite"/>
    </source>
</evidence>
<keyword evidence="3 4" id="KW-0694">RNA-binding</keyword>
<dbReference type="RefSeq" id="WP_289164686.1">
    <property type="nucleotide sequence ID" value="NZ_JASZZN010000012.1"/>
</dbReference>
<keyword evidence="4" id="KW-1005">Bacterial flagellum biogenesis</keyword>
<dbReference type="Proteomes" id="UP001239462">
    <property type="component" value="Unassembled WGS sequence"/>
</dbReference>
<dbReference type="Gene3D" id="2.60.40.4380">
    <property type="entry name" value="Translational regulator CsrA"/>
    <property type="match status" value="1"/>
</dbReference>
<dbReference type="PANTHER" id="PTHR34984:SF1">
    <property type="entry name" value="CARBON STORAGE REGULATOR"/>
    <property type="match status" value="1"/>
</dbReference>
<dbReference type="SUPFAM" id="SSF117130">
    <property type="entry name" value="CsrA-like"/>
    <property type="match status" value="1"/>
</dbReference>
<sequence length="146" mass="15835">MLVLSRKVDQRIQIGEDITITVVRVEGNRVRIGIDAPRDQRIVRGELEPIAETVEFELSDREFAFAHPQDSTDVNSPTAKRSSGRHESTSSKRAASTRAVAAKKSAGSENVVVSGKVSTDGSKVQLNTDDTNRARRSPLASFVSAS</sequence>
<reference evidence="6 7" key="1">
    <citation type="submission" date="2023-06" db="EMBL/GenBank/DDBJ databases">
        <title>Roseiconus lacunae JC819 isolated from Gulf of Mannar region, Tamil Nadu.</title>
        <authorList>
            <person name="Pk S."/>
            <person name="Ch S."/>
            <person name="Ch V.R."/>
        </authorList>
    </citation>
    <scope>NUCLEOTIDE SEQUENCE [LARGE SCALE GENOMIC DNA]</scope>
    <source>
        <strain evidence="6 7">JC819</strain>
    </source>
</reference>
<feature type="region of interest" description="Disordered" evidence="5">
    <location>
        <begin position="65"/>
        <end position="146"/>
    </location>
</feature>
<feature type="compositionally biased region" description="Polar residues" evidence="5">
    <location>
        <begin position="116"/>
        <end position="129"/>
    </location>
</feature>
<evidence type="ECO:0000256" key="2">
    <source>
        <dbReference type="ARBA" id="ARBA00022845"/>
    </source>
</evidence>
<feature type="compositionally biased region" description="Low complexity" evidence="5">
    <location>
        <begin position="91"/>
        <end position="105"/>
    </location>
</feature>
<comment type="subunit">
    <text evidence="4">Homodimer; the beta-strands of each monomer intercalate to form a hydrophobic core, while the alpha-helices form wings that extend away from the core.</text>
</comment>
<protein>
    <recommendedName>
        <fullName evidence="4">Translational regulator CsrA</fullName>
    </recommendedName>
</protein>
<gene>
    <name evidence="4" type="primary">csrA</name>
    <name evidence="6" type="ORF">QTN89_17505</name>
</gene>
<comment type="function">
    <text evidence="4">A translational regulator that binds mRNA to regulate translation initiation and/or mRNA stability. Usually binds in the 5'-UTR at or near the Shine-Dalgarno sequence preventing ribosome-binding, thus repressing translation. Its main target seems to be the major flagellin gene, while its function is anatagonized by FliW.</text>
</comment>
<comment type="caution">
    <text evidence="6">The sequence shown here is derived from an EMBL/GenBank/DDBJ whole genome shotgun (WGS) entry which is preliminary data.</text>
</comment>
<evidence type="ECO:0000256" key="1">
    <source>
        <dbReference type="ARBA" id="ARBA00022490"/>
    </source>
</evidence>
<keyword evidence="2 4" id="KW-0810">Translation regulation</keyword>
<evidence type="ECO:0000256" key="3">
    <source>
        <dbReference type="ARBA" id="ARBA00022884"/>
    </source>
</evidence>
<proteinExistence type="inferred from homology"/>
<evidence type="ECO:0000313" key="7">
    <source>
        <dbReference type="Proteomes" id="UP001239462"/>
    </source>
</evidence>
<dbReference type="HAMAP" id="MF_00167">
    <property type="entry name" value="CsrA"/>
    <property type="match status" value="1"/>
</dbReference>
<evidence type="ECO:0000256" key="4">
    <source>
        <dbReference type="HAMAP-Rule" id="MF_00167"/>
    </source>
</evidence>
<feature type="compositionally biased region" description="Polar residues" evidence="5">
    <location>
        <begin position="69"/>
        <end position="81"/>
    </location>
</feature>
<dbReference type="EMBL" id="JASZZN010000012">
    <property type="protein sequence ID" value="MDM4017247.1"/>
    <property type="molecule type" value="Genomic_DNA"/>
</dbReference>
<comment type="similarity">
    <text evidence="4">Belongs to the CsrA/RsmA family.</text>
</comment>
<keyword evidence="1 4" id="KW-0963">Cytoplasm</keyword>
<keyword evidence="4" id="KW-0678">Repressor</keyword>
<evidence type="ECO:0000313" key="6">
    <source>
        <dbReference type="EMBL" id="MDM4017247.1"/>
    </source>
</evidence>